<evidence type="ECO:0000259" key="3">
    <source>
        <dbReference type="Pfam" id="PF03561"/>
    </source>
</evidence>
<organism evidence="4 5">
    <name type="scientific">Gonapodya prolifera (strain JEL478)</name>
    <name type="common">Monoblepharis prolifera</name>
    <dbReference type="NCBI Taxonomy" id="1344416"/>
    <lineage>
        <taxon>Eukaryota</taxon>
        <taxon>Fungi</taxon>
        <taxon>Fungi incertae sedis</taxon>
        <taxon>Chytridiomycota</taxon>
        <taxon>Chytridiomycota incertae sedis</taxon>
        <taxon>Monoblepharidomycetes</taxon>
        <taxon>Monoblepharidales</taxon>
        <taxon>Gonapodyaceae</taxon>
        <taxon>Gonapodya</taxon>
    </lineage>
</organism>
<dbReference type="OrthoDB" id="10266039at2759"/>
<dbReference type="Proteomes" id="UP000070544">
    <property type="component" value="Unassembled WGS sequence"/>
</dbReference>
<dbReference type="Pfam" id="PF03561">
    <property type="entry name" value="Allantoicase"/>
    <property type="match status" value="2"/>
</dbReference>
<dbReference type="STRING" id="1344416.A0A139AGL5"/>
<dbReference type="InterPro" id="IPR005164">
    <property type="entry name" value="Allantoicase"/>
</dbReference>
<protein>
    <submittedName>
        <fullName evidence="4">Allantoicase-like protein</fullName>
    </submittedName>
</protein>
<dbReference type="PIRSF" id="PIRSF016516">
    <property type="entry name" value="Allantoicase"/>
    <property type="match status" value="1"/>
</dbReference>
<dbReference type="OMA" id="MDDGWET"/>
<evidence type="ECO:0000256" key="1">
    <source>
        <dbReference type="ARBA" id="ARBA00009242"/>
    </source>
</evidence>
<dbReference type="PANTHER" id="PTHR12045">
    <property type="entry name" value="ALLANTOICASE"/>
    <property type="match status" value="1"/>
</dbReference>
<dbReference type="HAMAP" id="MF_00813">
    <property type="entry name" value="Allantoicase"/>
    <property type="match status" value="1"/>
</dbReference>
<dbReference type="GO" id="GO:0000256">
    <property type="term" value="P:allantoin catabolic process"/>
    <property type="evidence" value="ECO:0007669"/>
    <property type="project" value="InterPro"/>
</dbReference>
<comment type="similarity">
    <text evidence="1">Belongs to the allantoicase family.</text>
</comment>
<evidence type="ECO:0000313" key="5">
    <source>
        <dbReference type="Proteomes" id="UP000070544"/>
    </source>
</evidence>
<feature type="domain" description="Allantoicase" evidence="3">
    <location>
        <begin position="219"/>
        <end position="363"/>
    </location>
</feature>
<gene>
    <name evidence="4" type="ORF">M427DRAFT_111723</name>
</gene>
<sequence length="403" mass="44374">MAPAKKSDGPPSFVRLPNLASLDVGAKVLFATDDFFQVAESMLKSDEPVFNDEYTEFGKWMDGWETRRKRIAGHDWCIVALGLPGGIEGFEFDTAHFTGNQVPRASVQGIYIAPEDLPTLPARKSVMGSAATEEDIKAVEALGSDKWPELLAQVDLKPGYPETRHNYFEAEKVGKVSHLRINLFPDGGIARFRVHGVVDKDWSKVADDEEIDLVRVENGGLVLEVSDSHYGHPSRLLLSVPPKNMSSGWETSTYLRASLKQHTVIKLGHPGLVEKVVLDTSWFKGNFPESVVVEAAFLPAGKTPNDRTTWHPLLPRARLGPHAAHSFAASEGKLENADKPVSHVKLTMFPDGGIARFNVVGKVFRGPLPEPEPEESEDEEKAAKGKRKAKEDTTGGRKSARRR</sequence>
<evidence type="ECO:0000313" key="4">
    <source>
        <dbReference type="EMBL" id="KXS15888.1"/>
    </source>
</evidence>
<keyword evidence="5" id="KW-1185">Reference proteome</keyword>
<dbReference type="SUPFAM" id="SSF49785">
    <property type="entry name" value="Galactose-binding domain-like"/>
    <property type="match status" value="2"/>
</dbReference>
<dbReference type="InterPro" id="IPR015908">
    <property type="entry name" value="Allantoicase_dom"/>
</dbReference>
<dbReference type="Gene3D" id="2.60.120.260">
    <property type="entry name" value="Galactose-binding domain-like"/>
    <property type="match status" value="2"/>
</dbReference>
<dbReference type="EMBL" id="KQ965759">
    <property type="protein sequence ID" value="KXS15888.1"/>
    <property type="molecule type" value="Genomic_DNA"/>
</dbReference>
<feature type="domain" description="Allantoicase" evidence="3">
    <location>
        <begin position="25"/>
        <end position="198"/>
    </location>
</feature>
<dbReference type="GO" id="GO:0004037">
    <property type="term" value="F:allantoicase activity"/>
    <property type="evidence" value="ECO:0007669"/>
    <property type="project" value="InterPro"/>
</dbReference>
<feature type="region of interest" description="Disordered" evidence="2">
    <location>
        <begin position="364"/>
        <end position="403"/>
    </location>
</feature>
<dbReference type="InterPro" id="IPR008979">
    <property type="entry name" value="Galactose-bd-like_sf"/>
</dbReference>
<evidence type="ECO:0000256" key="2">
    <source>
        <dbReference type="SAM" id="MobiDB-lite"/>
    </source>
</evidence>
<accession>A0A139AGL5</accession>
<reference evidence="4 5" key="1">
    <citation type="journal article" date="2015" name="Genome Biol. Evol.">
        <title>Phylogenomic analyses indicate that early fungi evolved digesting cell walls of algal ancestors of land plants.</title>
        <authorList>
            <person name="Chang Y."/>
            <person name="Wang S."/>
            <person name="Sekimoto S."/>
            <person name="Aerts A.L."/>
            <person name="Choi C."/>
            <person name="Clum A."/>
            <person name="LaButti K.M."/>
            <person name="Lindquist E.A."/>
            <person name="Yee Ngan C."/>
            <person name="Ohm R.A."/>
            <person name="Salamov A.A."/>
            <person name="Grigoriev I.V."/>
            <person name="Spatafora J.W."/>
            <person name="Berbee M.L."/>
        </authorList>
    </citation>
    <scope>NUCLEOTIDE SEQUENCE [LARGE SCALE GENOMIC DNA]</scope>
    <source>
        <strain evidence="4 5">JEL478</strain>
    </source>
</reference>
<dbReference type="AlphaFoldDB" id="A0A139AGL5"/>
<dbReference type="PANTHER" id="PTHR12045:SF3">
    <property type="entry name" value="INACTIVE ALLANTOICASE-RELATED"/>
    <property type="match status" value="1"/>
</dbReference>
<name>A0A139AGL5_GONPJ</name>
<feature type="compositionally biased region" description="Acidic residues" evidence="2">
    <location>
        <begin position="371"/>
        <end position="380"/>
    </location>
</feature>
<dbReference type="NCBIfam" id="TIGR02961">
    <property type="entry name" value="allantoicase"/>
    <property type="match status" value="1"/>
</dbReference>
<proteinExistence type="inferred from homology"/>